<gene>
    <name evidence="6" type="ORF">SAMN04488056_111113</name>
</gene>
<evidence type="ECO:0000313" key="6">
    <source>
        <dbReference type="EMBL" id="SFO71174.1"/>
    </source>
</evidence>
<feature type="domain" description="Heparinase II/III-like C-terminal" evidence="5">
    <location>
        <begin position="347"/>
        <end position="592"/>
    </location>
</feature>
<dbReference type="EMBL" id="FOVR01000011">
    <property type="protein sequence ID" value="SFO71174.1"/>
    <property type="molecule type" value="Genomic_DNA"/>
</dbReference>
<keyword evidence="4" id="KW-0456">Lyase</keyword>
<evidence type="ECO:0000256" key="1">
    <source>
        <dbReference type="ARBA" id="ARBA00004418"/>
    </source>
</evidence>
<keyword evidence="3" id="KW-0574">Periplasm</keyword>
<dbReference type="AlphaFoldDB" id="A0A1I5JEC4"/>
<dbReference type="Gene3D" id="1.50.10.100">
    <property type="entry name" value="Chondroitin AC/alginate lyase"/>
    <property type="match status" value="1"/>
</dbReference>
<evidence type="ECO:0000313" key="7">
    <source>
        <dbReference type="Proteomes" id="UP000199236"/>
    </source>
</evidence>
<reference evidence="6 7" key="1">
    <citation type="submission" date="2016-10" db="EMBL/GenBank/DDBJ databases">
        <authorList>
            <person name="de Groot N.N."/>
        </authorList>
    </citation>
    <scope>NUCLEOTIDE SEQUENCE [LARGE SCALE GENOMIC DNA]</scope>
    <source>
        <strain evidence="6 7">CGMCC 1.9157</strain>
    </source>
</reference>
<keyword evidence="2" id="KW-0732">Signal</keyword>
<keyword evidence="7" id="KW-1185">Reference proteome</keyword>
<dbReference type="STRING" id="655353.SAMN04488056_111113"/>
<proteinExistence type="predicted"/>
<dbReference type="InterPro" id="IPR012480">
    <property type="entry name" value="Hepar_II_III_C"/>
</dbReference>
<accession>A0A1I5JEC4</accession>
<dbReference type="Pfam" id="PF07940">
    <property type="entry name" value="Hepar_II_III_C"/>
    <property type="match status" value="1"/>
</dbReference>
<comment type="subcellular location">
    <subcellularLocation>
        <location evidence="1">Periplasm</location>
    </subcellularLocation>
</comment>
<sequence>MNRMTRGKDPNGLKPVPILAISSLSQKPCLKGALNTDDYCVSQNWQKLRISMATLLRRAKRIPVRRPACNTRYVPRCPDRLLIAPQDLRTSDPTIAEDIYSGLFIFAGQVENCQGHSPFVHAAPSKEWARELHGFRWLRHLRASNATLPRSNARALVEDWIKNSGKLDYEAWAAPVVANRVLAWLNNSPLILQDADHVFYRAFLRALYLQVRYLRATYSGMPNNLDRLLLLIAELAGWLCFSDKERLVRSVSKRLVHELNDQILPDGGHVSRNPLAIVSILLELLPLRQTFMSRDMVPPEGMNLAIERMMPMLRFFRHPNGSFAHFNGTGATPADSLATILAYDDTRGTPVSDASFSGYQRMEAGQSILIMDTGAPPPTEQSTLAHAGALSFEICSGTAPMVVNCGTPAPQHEGWRELARSTAAHSTLIVQDHSTCKIAPRSFDLDGRPLICGDSHVRYERFLERGQETIHASHDAYGSKFGIRHTRQIWLAIDGRRLDGRDEMDAIGKGITKGQDSYAIRFHLHPSVQVEFSEDRDVAYLGLANGEIWKFVCQEIDPGIEESVYLSDIHGIRPTTQLVIYGHASHVPTVNWFFERVAIAPL</sequence>
<name>A0A1I5JEC4_9HYPH</name>
<dbReference type="OrthoDB" id="9787373at2"/>
<evidence type="ECO:0000256" key="3">
    <source>
        <dbReference type="ARBA" id="ARBA00022764"/>
    </source>
</evidence>
<evidence type="ECO:0000256" key="2">
    <source>
        <dbReference type="ARBA" id="ARBA00022729"/>
    </source>
</evidence>
<dbReference type="GO" id="GO:0042597">
    <property type="term" value="C:periplasmic space"/>
    <property type="evidence" value="ECO:0007669"/>
    <property type="project" value="UniProtKB-SubCell"/>
</dbReference>
<dbReference type="InterPro" id="IPR008929">
    <property type="entry name" value="Chondroitin_lyas"/>
</dbReference>
<dbReference type="PANTHER" id="PTHR39210:SF1">
    <property type="entry name" value="HEPARIN-SULFATE LYASE"/>
    <property type="match status" value="1"/>
</dbReference>
<evidence type="ECO:0000259" key="5">
    <source>
        <dbReference type="Pfam" id="PF07940"/>
    </source>
</evidence>
<organism evidence="6 7">
    <name type="scientific">Cohaesibacter marisflavi</name>
    <dbReference type="NCBI Taxonomy" id="655353"/>
    <lineage>
        <taxon>Bacteria</taxon>
        <taxon>Pseudomonadati</taxon>
        <taxon>Pseudomonadota</taxon>
        <taxon>Alphaproteobacteria</taxon>
        <taxon>Hyphomicrobiales</taxon>
        <taxon>Cohaesibacteraceae</taxon>
    </lineage>
</organism>
<evidence type="ECO:0000256" key="4">
    <source>
        <dbReference type="ARBA" id="ARBA00023239"/>
    </source>
</evidence>
<dbReference type="Proteomes" id="UP000199236">
    <property type="component" value="Unassembled WGS sequence"/>
</dbReference>
<dbReference type="PANTHER" id="PTHR39210">
    <property type="entry name" value="HEPARIN-SULFATE LYASE"/>
    <property type="match status" value="1"/>
</dbReference>
<protein>
    <submittedName>
        <fullName evidence="6">Uncharacterized conserved protein, heparinase superfamily</fullName>
    </submittedName>
</protein>
<dbReference type="Gene3D" id="2.70.98.70">
    <property type="match status" value="1"/>
</dbReference>
<dbReference type="GO" id="GO:0016829">
    <property type="term" value="F:lyase activity"/>
    <property type="evidence" value="ECO:0007669"/>
    <property type="project" value="UniProtKB-KW"/>
</dbReference>